<dbReference type="AlphaFoldDB" id="A0A855F4V5"/>
<gene>
    <name evidence="1" type="ORF">CFY86_18020</name>
</gene>
<protein>
    <submittedName>
        <fullName evidence="1">Uncharacterized protein</fullName>
    </submittedName>
</protein>
<proteinExistence type="predicted"/>
<evidence type="ECO:0000313" key="1">
    <source>
        <dbReference type="EMBL" id="PIK83015.1"/>
    </source>
</evidence>
<organism evidence="1 2">
    <name type="scientific">Raoultella ornithinolytica</name>
    <name type="common">Klebsiella ornithinolytica</name>
    <dbReference type="NCBI Taxonomy" id="54291"/>
    <lineage>
        <taxon>Bacteria</taxon>
        <taxon>Pseudomonadati</taxon>
        <taxon>Pseudomonadota</taxon>
        <taxon>Gammaproteobacteria</taxon>
        <taxon>Enterobacterales</taxon>
        <taxon>Enterobacteriaceae</taxon>
        <taxon>Klebsiella/Raoultella group</taxon>
        <taxon>Raoultella</taxon>
    </lineage>
</organism>
<dbReference type="EMBL" id="NKYI01000025">
    <property type="protein sequence ID" value="PIK83015.1"/>
    <property type="molecule type" value="Genomic_DNA"/>
</dbReference>
<name>A0A855F4V5_RAOOR</name>
<dbReference type="Proteomes" id="UP000229713">
    <property type="component" value="Unassembled WGS sequence"/>
</dbReference>
<evidence type="ECO:0000313" key="2">
    <source>
        <dbReference type="Proteomes" id="UP000229713"/>
    </source>
</evidence>
<comment type="caution">
    <text evidence="1">The sequence shown here is derived from an EMBL/GenBank/DDBJ whole genome shotgun (WGS) entry which is preliminary data.</text>
</comment>
<accession>A0A855F4V5</accession>
<reference evidence="1 2" key="1">
    <citation type="submission" date="2017-07" db="EMBL/GenBank/DDBJ databases">
        <title>Raoultella ornithinolytica strain HH3 draft genome.</title>
        <authorList>
            <person name="Duceppe M.-O."/>
            <person name="Huang H."/>
            <person name="Phipps-Todd B."/>
        </authorList>
    </citation>
    <scope>NUCLEOTIDE SEQUENCE [LARGE SCALE GENOMIC DNA]</scope>
    <source>
        <strain evidence="1 2">HH3</strain>
    </source>
</reference>
<dbReference type="RefSeq" id="WP_099843936.1">
    <property type="nucleotide sequence ID" value="NZ_CAKNCK010000001.1"/>
</dbReference>
<sequence>MHSNLERLILLVIRKIYFKVNKLSPVTQVFEGYVTKKDNDANEFIYELICNNKPLMISKFGTIELNALVSYQLQNKNNYNISDRVLFIKGKIPNLWWPIKLDALCTNAGFFPNDNNKLSEFYKINLDAIKSIDVLGSYIEKEIFFSDFYSKNLTRVNLDGYYAPFLYDKPWTLGLKGKKVLVIHPFDTEIKSQYNKKELIWQNKEVLPDFELITYKPVVSMLGQETEYRSWMEALDKMQSDIRTIDFDIALIGCGAYGMPLAGFIKGIGKQAIHLAGWTQVLFGIKGKRWDDLPYIAKYYNEAWVRPQQQSKIKGFDSIEKGCYW</sequence>